<sequence length="102" mass="11096">MQIPPIGTSLAVGAPNFHSAASDIASLLTPVTSSPLHQTAPNGFKRIEKDIMESNDGAIFPLLSSLAREYSKSKAEKEKKIDFFTFSLILLRFTSSSPFSLH</sequence>
<reference evidence="1" key="1">
    <citation type="journal article" date="2022" name="Front. Genet.">
        <title>Chromosome-Scale Assembly of the Dendrobium nobile Genome Provides Insights Into the Molecular Mechanism of the Biosynthesis of the Medicinal Active Ingredient of Dendrobium.</title>
        <authorList>
            <person name="Xu Q."/>
            <person name="Niu S.-C."/>
            <person name="Li K.-L."/>
            <person name="Zheng P.-J."/>
            <person name="Zhang X.-J."/>
            <person name="Jia Y."/>
            <person name="Liu Y."/>
            <person name="Niu Y.-X."/>
            <person name="Yu L.-H."/>
            <person name="Chen D.-F."/>
            <person name="Zhang G.-Q."/>
        </authorList>
    </citation>
    <scope>NUCLEOTIDE SEQUENCE</scope>
    <source>
        <tissue evidence="1">Leaf</tissue>
    </source>
</reference>
<name>A0A8T3AEU2_DENNO</name>
<accession>A0A8T3AEU2</accession>
<gene>
    <name evidence="1" type="ORF">KFK09_024715</name>
</gene>
<organism evidence="1 2">
    <name type="scientific">Dendrobium nobile</name>
    <name type="common">Orchid</name>
    <dbReference type="NCBI Taxonomy" id="94219"/>
    <lineage>
        <taxon>Eukaryota</taxon>
        <taxon>Viridiplantae</taxon>
        <taxon>Streptophyta</taxon>
        <taxon>Embryophyta</taxon>
        <taxon>Tracheophyta</taxon>
        <taxon>Spermatophyta</taxon>
        <taxon>Magnoliopsida</taxon>
        <taxon>Liliopsida</taxon>
        <taxon>Asparagales</taxon>
        <taxon>Orchidaceae</taxon>
        <taxon>Epidendroideae</taxon>
        <taxon>Malaxideae</taxon>
        <taxon>Dendrobiinae</taxon>
        <taxon>Dendrobium</taxon>
    </lineage>
</organism>
<comment type="caution">
    <text evidence="1">The sequence shown here is derived from an EMBL/GenBank/DDBJ whole genome shotgun (WGS) entry which is preliminary data.</text>
</comment>
<evidence type="ECO:0000313" key="2">
    <source>
        <dbReference type="Proteomes" id="UP000829196"/>
    </source>
</evidence>
<dbReference type="AlphaFoldDB" id="A0A8T3AEU2"/>
<protein>
    <submittedName>
        <fullName evidence="1">Uncharacterized protein</fullName>
    </submittedName>
</protein>
<proteinExistence type="predicted"/>
<dbReference type="EMBL" id="JAGYWB010000017">
    <property type="protein sequence ID" value="KAI0494574.1"/>
    <property type="molecule type" value="Genomic_DNA"/>
</dbReference>
<dbReference type="Proteomes" id="UP000829196">
    <property type="component" value="Unassembled WGS sequence"/>
</dbReference>
<evidence type="ECO:0000313" key="1">
    <source>
        <dbReference type="EMBL" id="KAI0494574.1"/>
    </source>
</evidence>
<keyword evidence="2" id="KW-1185">Reference proteome</keyword>